<accession>A0ABS9QM47</accession>
<reference evidence="3 4" key="1">
    <citation type="submission" date="2022-02" db="EMBL/GenBank/DDBJ databases">
        <title>Draft genome sequence of Mezorhizobium retamae strain IRAMC:0171 isolated from Retama raetam nodules.</title>
        <authorList>
            <person name="Bengaied R."/>
            <person name="Sbissi I."/>
            <person name="Huber K."/>
            <person name="Ghodbane F."/>
            <person name="Nouioui I."/>
            <person name="Tarhouni M."/>
            <person name="Gtari M."/>
        </authorList>
    </citation>
    <scope>NUCLEOTIDE SEQUENCE [LARGE SCALE GENOMIC DNA]</scope>
    <source>
        <strain evidence="3 4">IRAMC:0171</strain>
    </source>
</reference>
<dbReference type="CDD" id="cd13530">
    <property type="entry name" value="PBP2_peptides_like"/>
    <property type="match status" value="1"/>
</dbReference>
<protein>
    <submittedName>
        <fullName evidence="3">Transporter substrate-binding domain-containing protein</fullName>
    </submittedName>
</protein>
<keyword evidence="1" id="KW-0732">Signal</keyword>
<dbReference type="PANTHER" id="PTHR35936:SF19">
    <property type="entry name" value="AMINO-ACID-BINDING PROTEIN YXEM-RELATED"/>
    <property type="match status" value="1"/>
</dbReference>
<evidence type="ECO:0000256" key="1">
    <source>
        <dbReference type="ARBA" id="ARBA00022729"/>
    </source>
</evidence>
<feature type="domain" description="Solute-binding protein family 3/N-terminal" evidence="2">
    <location>
        <begin position="41"/>
        <end position="268"/>
    </location>
</feature>
<evidence type="ECO:0000259" key="2">
    <source>
        <dbReference type="SMART" id="SM00062"/>
    </source>
</evidence>
<organism evidence="3 4">
    <name type="scientific">Mesorhizobium retamae</name>
    <dbReference type="NCBI Taxonomy" id="2912854"/>
    <lineage>
        <taxon>Bacteria</taxon>
        <taxon>Pseudomonadati</taxon>
        <taxon>Pseudomonadota</taxon>
        <taxon>Alphaproteobacteria</taxon>
        <taxon>Hyphomicrobiales</taxon>
        <taxon>Phyllobacteriaceae</taxon>
        <taxon>Mesorhizobium</taxon>
    </lineage>
</organism>
<dbReference type="RefSeq" id="WP_239370005.1">
    <property type="nucleotide sequence ID" value="NZ_JAKREW010000044.1"/>
</dbReference>
<gene>
    <name evidence="3" type="ORF">L4923_25990</name>
</gene>
<proteinExistence type="predicted"/>
<sequence>MIYARLVVRICLGVAFWTLTATLFSKAGSDPERYQLSEPDTLSVAVTGDMPGLVADDGALSGYDGEILHRAAAKLGLKIKPVPMEWSGAIAATQSGRVDIIGGNVAWTRQRADVLTMTDPTAYFQNGITQKIGQNWNSLANLENKKVGSMIGFGFLVELRRLPGLQLTLYDTPDAAMRDLVIGRIDAMIGDPPAIDYAISRNSKWQLHTIPFVDNNPAFPLLTSTGRQYVFGLSKNNQALAEDLSREIRLLWSSCEVRVIGKRYGLVSDTTFTPSTDNFRAGVDRPTGWAAPRCPQ</sequence>
<name>A0ABS9QM47_9HYPH</name>
<dbReference type="Gene3D" id="3.40.190.10">
    <property type="entry name" value="Periplasmic binding protein-like II"/>
    <property type="match status" value="2"/>
</dbReference>
<evidence type="ECO:0000313" key="3">
    <source>
        <dbReference type="EMBL" id="MCG7508496.1"/>
    </source>
</evidence>
<dbReference type="Pfam" id="PF00497">
    <property type="entry name" value="SBP_bac_3"/>
    <property type="match status" value="1"/>
</dbReference>
<evidence type="ECO:0000313" key="4">
    <source>
        <dbReference type="Proteomes" id="UP001201701"/>
    </source>
</evidence>
<comment type="caution">
    <text evidence="3">The sequence shown here is derived from an EMBL/GenBank/DDBJ whole genome shotgun (WGS) entry which is preliminary data.</text>
</comment>
<dbReference type="Proteomes" id="UP001201701">
    <property type="component" value="Unassembled WGS sequence"/>
</dbReference>
<dbReference type="SUPFAM" id="SSF53850">
    <property type="entry name" value="Periplasmic binding protein-like II"/>
    <property type="match status" value="1"/>
</dbReference>
<keyword evidence="4" id="KW-1185">Reference proteome</keyword>
<dbReference type="InterPro" id="IPR001638">
    <property type="entry name" value="Solute-binding_3/MltF_N"/>
</dbReference>
<dbReference type="EMBL" id="JAKREW010000044">
    <property type="protein sequence ID" value="MCG7508496.1"/>
    <property type="molecule type" value="Genomic_DNA"/>
</dbReference>
<dbReference type="SMART" id="SM00062">
    <property type="entry name" value="PBPb"/>
    <property type="match status" value="1"/>
</dbReference>
<dbReference type="PANTHER" id="PTHR35936">
    <property type="entry name" value="MEMBRANE-BOUND LYTIC MUREIN TRANSGLYCOSYLASE F"/>
    <property type="match status" value="1"/>
</dbReference>